<dbReference type="Proteomes" id="UP000710432">
    <property type="component" value="Unassembled WGS sequence"/>
</dbReference>
<keyword evidence="3" id="KW-0812">Transmembrane</keyword>
<protein>
    <submittedName>
        <fullName evidence="6">Interferon alpha-inducible protein 27, mitochondrial</fullName>
    </submittedName>
</protein>
<dbReference type="Pfam" id="PF06140">
    <property type="entry name" value="Ifi-6-16"/>
    <property type="match status" value="1"/>
</dbReference>
<keyword evidence="4" id="KW-1133">Transmembrane helix</keyword>
<comment type="subcellular location">
    <subcellularLocation>
        <location evidence="1">Membrane</location>
        <topology evidence="1">Multi-pass membrane protein</topology>
    </subcellularLocation>
</comment>
<keyword evidence="5" id="KW-0472">Membrane</keyword>
<proteinExistence type="inferred from homology"/>
<dbReference type="GO" id="GO:0001836">
    <property type="term" value="P:release of cytochrome c from mitochondria"/>
    <property type="evidence" value="ECO:0007669"/>
    <property type="project" value="TreeGrafter"/>
</dbReference>
<evidence type="ECO:0000256" key="3">
    <source>
        <dbReference type="ARBA" id="ARBA00022692"/>
    </source>
</evidence>
<dbReference type="InterPro" id="IPR038213">
    <property type="entry name" value="IFI6/IFI27-like_sf"/>
</dbReference>
<organism evidence="6 7">
    <name type="scientific">Microtus ochrogaster</name>
    <name type="common">Prairie vole</name>
    <dbReference type="NCBI Taxonomy" id="79684"/>
    <lineage>
        <taxon>Eukaryota</taxon>
        <taxon>Metazoa</taxon>
        <taxon>Chordata</taxon>
        <taxon>Craniata</taxon>
        <taxon>Vertebrata</taxon>
        <taxon>Euteleostomi</taxon>
        <taxon>Mammalia</taxon>
        <taxon>Eutheria</taxon>
        <taxon>Euarchontoglires</taxon>
        <taxon>Glires</taxon>
        <taxon>Rodentia</taxon>
        <taxon>Myomorpha</taxon>
        <taxon>Muroidea</taxon>
        <taxon>Cricetidae</taxon>
        <taxon>Arvicolinae</taxon>
        <taxon>Microtus</taxon>
    </lineage>
</organism>
<evidence type="ECO:0000313" key="6">
    <source>
        <dbReference type="EMBL" id="KAH0521074.1"/>
    </source>
</evidence>
<dbReference type="AlphaFoldDB" id="A0A8J6H3C5"/>
<dbReference type="PANTHER" id="PTHR16932">
    <property type="entry name" value="INTERFERON ALPHA-INDUCIBLE PROTEIN 27"/>
    <property type="match status" value="1"/>
</dbReference>
<dbReference type="EMBL" id="JAATJU010000299">
    <property type="protein sequence ID" value="KAH0521074.1"/>
    <property type="molecule type" value="Genomic_DNA"/>
</dbReference>
<gene>
    <name evidence="6" type="ORF">LTLLF_109160</name>
</gene>
<dbReference type="GO" id="GO:0097193">
    <property type="term" value="P:intrinsic apoptotic signaling pathway"/>
    <property type="evidence" value="ECO:0007669"/>
    <property type="project" value="TreeGrafter"/>
</dbReference>
<comment type="similarity">
    <text evidence="2">Belongs to the IFI6/IFI27 family.</text>
</comment>
<evidence type="ECO:0000313" key="7">
    <source>
        <dbReference type="Proteomes" id="UP000710432"/>
    </source>
</evidence>
<comment type="caution">
    <text evidence="6">The sequence shown here is derived from an EMBL/GenBank/DDBJ whole genome shotgun (WGS) entry which is preliminary data.</text>
</comment>
<sequence length="293" mass="28987">MHVFAMEPFSLSKSLAVAEMVPEPLSIKQVQDLALLPPALTRCSIHPGVSGISRLAGGNPPLGPQSPQQNSNSVNRFGLCLELLLDPMAVAGTGTLVASFVCKITASTAMAKVGGLTLLAQTALGSGAPVLASAFGALKAGSILSGGPAYVLAVCPTGAMTVAAVPPVLGAVGFTGTGIAASSLAAKMMSLSAIANGGGVAAGSLVATLQSVGAAGLSLSSKVLLGSAGSAVAASVMGISQSSRPSLLGEEDMKGEGTGHSLSNLENDLILFLSVGHYCYANKEAKKLSLDQD</sequence>
<dbReference type="GO" id="GO:0031966">
    <property type="term" value="C:mitochondrial membrane"/>
    <property type="evidence" value="ECO:0007669"/>
    <property type="project" value="TreeGrafter"/>
</dbReference>
<reference evidence="6" key="1">
    <citation type="submission" date="2020-03" db="EMBL/GenBank/DDBJ databases">
        <title>Studies in the Genomics of Life Span.</title>
        <authorList>
            <person name="Glass D."/>
        </authorList>
    </citation>
    <scope>NUCLEOTIDE SEQUENCE</scope>
    <source>
        <strain evidence="6">LTLLF</strain>
        <tissue evidence="6">Muscle</tissue>
    </source>
</reference>
<dbReference type="PANTHER" id="PTHR16932:SF30">
    <property type="entry name" value="INTERFERON, ALPHA-INDUCIBLE PROTEIN 27"/>
    <property type="match status" value="1"/>
</dbReference>
<name>A0A8J6H3C5_MICOH</name>
<dbReference type="InterPro" id="IPR009311">
    <property type="entry name" value="IFI6/IFI27-like"/>
</dbReference>
<evidence type="ECO:0000256" key="1">
    <source>
        <dbReference type="ARBA" id="ARBA00004141"/>
    </source>
</evidence>
<evidence type="ECO:0000256" key="4">
    <source>
        <dbReference type="ARBA" id="ARBA00022989"/>
    </source>
</evidence>
<accession>A0A8J6H3C5</accession>
<evidence type="ECO:0000256" key="5">
    <source>
        <dbReference type="ARBA" id="ARBA00023136"/>
    </source>
</evidence>
<evidence type="ECO:0000256" key="2">
    <source>
        <dbReference type="ARBA" id="ARBA00007262"/>
    </source>
</evidence>
<dbReference type="Gene3D" id="6.10.110.10">
    <property type="match status" value="1"/>
</dbReference>